<evidence type="ECO:0000313" key="3">
    <source>
        <dbReference type="Proteomes" id="UP000002009"/>
    </source>
</evidence>
<keyword evidence="3" id="KW-1185">Reference proteome</keyword>
<evidence type="ECO:0000256" key="1">
    <source>
        <dbReference type="SAM" id="MobiDB-lite"/>
    </source>
</evidence>
<protein>
    <submittedName>
        <fullName evidence="2">Uncharacterized protein</fullName>
    </submittedName>
</protein>
<name>C1FDU5_MICCC</name>
<dbReference type="Proteomes" id="UP000002009">
    <property type="component" value="Chromosome 1"/>
</dbReference>
<gene>
    <name evidence="2" type="ORF">MICPUN_51495</name>
</gene>
<feature type="region of interest" description="Disordered" evidence="1">
    <location>
        <begin position="36"/>
        <end position="67"/>
    </location>
</feature>
<sequence length="129" mass="14483">MNLDGLDAMEVISPPRQTHHMLTRCARPPFRFHPQRVGTSSDPALARVAGDKTAPVRDERQPGGGWAKARCSHAVLGARNRRRGRRVRLTDDGSARTAVEGAPTCCRRGRLGEFVGRWGRRRTRSWTWT</sequence>
<evidence type="ECO:0000313" key="2">
    <source>
        <dbReference type="EMBL" id="ACO68453.1"/>
    </source>
</evidence>
<dbReference type="InParanoid" id="C1FDU5"/>
<reference evidence="2 3" key="1">
    <citation type="journal article" date="2009" name="Science">
        <title>Green evolution and dynamic adaptations revealed by genomes of the marine picoeukaryotes Micromonas.</title>
        <authorList>
            <person name="Worden A.Z."/>
            <person name="Lee J.H."/>
            <person name="Mock T."/>
            <person name="Rouze P."/>
            <person name="Simmons M.P."/>
            <person name="Aerts A.L."/>
            <person name="Allen A.E."/>
            <person name="Cuvelier M.L."/>
            <person name="Derelle E."/>
            <person name="Everett M.V."/>
            <person name="Foulon E."/>
            <person name="Grimwood J."/>
            <person name="Gundlach H."/>
            <person name="Henrissat B."/>
            <person name="Napoli C."/>
            <person name="McDonald S.M."/>
            <person name="Parker M.S."/>
            <person name="Rombauts S."/>
            <person name="Salamov A."/>
            <person name="Von Dassow P."/>
            <person name="Badger J.H."/>
            <person name="Coutinho P.M."/>
            <person name="Demir E."/>
            <person name="Dubchak I."/>
            <person name="Gentemann C."/>
            <person name="Eikrem W."/>
            <person name="Gready J.E."/>
            <person name="John U."/>
            <person name="Lanier W."/>
            <person name="Lindquist E.A."/>
            <person name="Lucas S."/>
            <person name="Mayer K.F."/>
            <person name="Moreau H."/>
            <person name="Not F."/>
            <person name="Otillar R."/>
            <person name="Panaud O."/>
            <person name="Pangilinan J."/>
            <person name="Paulsen I."/>
            <person name="Piegu B."/>
            <person name="Poliakov A."/>
            <person name="Robbens S."/>
            <person name="Schmutz J."/>
            <person name="Toulza E."/>
            <person name="Wyss T."/>
            <person name="Zelensky A."/>
            <person name="Zhou K."/>
            <person name="Armbrust E.V."/>
            <person name="Bhattacharya D."/>
            <person name="Goodenough U.W."/>
            <person name="Van de Peer Y."/>
            <person name="Grigoriev I.V."/>
        </authorList>
    </citation>
    <scope>NUCLEOTIDE SEQUENCE [LARGE SCALE GENOMIC DNA]</scope>
    <source>
        <strain evidence="3">RCC299 / NOUM17</strain>
    </source>
</reference>
<dbReference type="EMBL" id="CP001574">
    <property type="protein sequence ID" value="ACO68453.1"/>
    <property type="molecule type" value="Genomic_DNA"/>
</dbReference>
<dbReference type="GeneID" id="8250508"/>
<dbReference type="RefSeq" id="XP_002507195.1">
    <property type="nucleotide sequence ID" value="XM_002507149.1"/>
</dbReference>
<accession>C1FDU5</accession>
<dbReference type="AlphaFoldDB" id="C1FDU5"/>
<organism evidence="2 3">
    <name type="scientific">Micromonas commoda (strain RCC299 / NOUM17 / CCMP2709)</name>
    <name type="common">Picoplanktonic green alga</name>
    <dbReference type="NCBI Taxonomy" id="296587"/>
    <lineage>
        <taxon>Eukaryota</taxon>
        <taxon>Viridiplantae</taxon>
        <taxon>Chlorophyta</taxon>
        <taxon>Mamiellophyceae</taxon>
        <taxon>Mamiellales</taxon>
        <taxon>Mamiellaceae</taxon>
        <taxon>Micromonas</taxon>
    </lineage>
</organism>
<dbReference type="KEGG" id="mis:MICPUN_51495"/>
<proteinExistence type="predicted"/>